<feature type="region of interest" description="Disordered" evidence="1">
    <location>
        <begin position="734"/>
        <end position="925"/>
    </location>
</feature>
<dbReference type="VEuPathDB" id="ToxoDB:TGCAST_312260"/>
<dbReference type="SUPFAM" id="SSF50978">
    <property type="entry name" value="WD40 repeat-like"/>
    <property type="match status" value="1"/>
</dbReference>
<dbReference type="Gene3D" id="2.130.10.10">
    <property type="entry name" value="YVTN repeat-like/Quinoprotein amine dehydrogenase"/>
    <property type="match status" value="2"/>
</dbReference>
<evidence type="ECO:0000313" key="3">
    <source>
        <dbReference type="Proteomes" id="UP000284452"/>
    </source>
</evidence>
<name>A0A425I1U6_TOXGO</name>
<sequence>MAASTLADSKVGQPASQAQELPQQREERSSAGSQATCKQTASASSASVASASASSASVASASSASASSASVASASVASASSASVASGASSACSVPALVLASLLPAAAHLERCYSVCCTDTHVFVGGGSISGFVCVWKLPGDLLSEFVAQQSDGDRGTEAAPLHARAVHTRGKEKSAEWQFVGVLGSMVSPVVQLKLNSTRERLAAVTQSSIGYIWDVSPAALSSLSALSASANVALSSFESLTSCSSLPSWLADVFAGDSAQSSSPPTQSKTALPASVSHLLHAGPKPVAVLGGSESPANVACVEFLPDGAMLAAGSSVPLSVDQVGREGAACRAPLSLYHCESGQRIAEFPGFVFSGKKTSHAPRAPLLLSSIAAVAMDPHKFVPPLPTDASTSRSASRWLAAGDAVCGCVALLLLPDGLLMQLRRQHESLLHAWNEKETRRLGLHQLRRRRDEASLAAAAQRESTPADAEPGEKERMQKLEEAAAEAEKAYQAALAEAAAAGDDVKDRDEEDENFDERNPMPFVQPVLLNLPTVVAQLSEAAPVEMTSLAWRPRRQGHRGSLHLYVACTDGFVRILQLNPVAMDASSQHTLQVRSTVLCKVASGTCAGDVRSLICLRPYSRRGHLTVAACNAFDFTSFASFASALPALSDAPPDPQDGAESSSKDNGSSAFYQVRVVEGLGEAGDEIAACIHCHADFICGVAASPSGVVVVSLAADKRLAVYLRSEAVQDRLKKDEEEKKRREAEEKRRREAEEEEKRRREAEEEEKRRREAEEEEKRRREAEEEEKRRREAEEEEKRRREAEEEEKRRREAEEAQRLEDTATESERMSHAEERGDPGINAAGEEEPREFGQAKLGEVTAQADEMRDEGEGEEERPSRRKGDTLDNEADGGSSPKRLKASLSPAEDAEEHLPEGDEDDLFGEE</sequence>
<feature type="compositionally biased region" description="Acidic residues" evidence="1">
    <location>
        <begin position="916"/>
        <end position="925"/>
    </location>
</feature>
<dbReference type="EMBL" id="AHIV02000808">
    <property type="protein sequence ID" value="RQX72593.1"/>
    <property type="molecule type" value="Genomic_DNA"/>
</dbReference>
<reference evidence="2 3" key="1">
    <citation type="submission" date="2017-10" db="EMBL/GenBank/DDBJ databases">
        <authorList>
            <person name="Sibley D."/>
            <person name="Venepally P."/>
            <person name="Karamycheva S."/>
            <person name="Hadjithomas M."/>
            <person name="Khan A."/>
            <person name="Brunk B."/>
            <person name="Roos D."/>
            <person name="Caler E."/>
            <person name="Lorenzi H."/>
        </authorList>
    </citation>
    <scope>NUCLEOTIDE SEQUENCE [LARGE SCALE GENOMIC DNA]</scope>
    <source>
        <strain evidence="2 3">CAST</strain>
    </source>
</reference>
<dbReference type="AlphaFoldDB" id="A0A425I1U6"/>
<feature type="compositionally biased region" description="Basic and acidic residues" evidence="1">
    <location>
        <begin position="876"/>
        <end position="885"/>
    </location>
</feature>
<gene>
    <name evidence="2" type="ORF">TGCAST_312260</name>
</gene>
<dbReference type="InterPro" id="IPR001680">
    <property type="entry name" value="WD40_rpt"/>
</dbReference>
<proteinExistence type="predicted"/>
<organism evidence="2 3">
    <name type="scientific">Toxoplasma gondii CAST</name>
    <dbReference type="NCBI Taxonomy" id="943122"/>
    <lineage>
        <taxon>Eukaryota</taxon>
        <taxon>Sar</taxon>
        <taxon>Alveolata</taxon>
        <taxon>Apicomplexa</taxon>
        <taxon>Conoidasida</taxon>
        <taxon>Coccidia</taxon>
        <taxon>Eucoccidiorida</taxon>
        <taxon>Eimeriorina</taxon>
        <taxon>Sarcocystidae</taxon>
        <taxon>Toxoplasma</taxon>
    </lineage>
</organism>
<feature type="region of interest" description="Disordered" evidence="1">
    <location>
        <begin position="455"/>
        <end position="481"/>
    </location>
</feature>
<accession>A0A425I1U6</accession>
<feature type="region of interest" description="Disordered" evidence="1">
    <location>
        <begin position="1"/>
        <end position="38"/>
    </location>
</feature>
<dbReference type="GO" id="GO:0044389">
    <property type="term" value="F:ubiquitin-like protein ligase binding"/>
    <property type="evidence" value="ECO:0007669"/>
    <property type="project" value="TreeGrafter"/>
</dbReference>
<evidence type="ECO:0008006" key="4">
    <source>
        <dbReference type="Google" id="ProtNLM"/>
    </source>
</evidence>
<dbReference type="InterPro" id="IPR050899">
    <property type="entry name" value="DDRGK_domain-containing"/>
</dbReference>
<feature type="region of interest" description="Disordered" evidence="1">
    <location>
        <begin position="500"/>
        <end position="522"/>
    </location>
</feature>
<evidence type="ECO:0000313" key="2">
    <source>
        <dbReference type="EMBL" id="RQX72593.1"/>
    </source>
</evidence>
<protein>
    <recommendedName>
        <fullName evidence="4">WD domain, G-beta repeat-containing protein</fullName>
    </recommendedName>
</protein>
<dbReference type="PANTHER" id="PTHR48176:SF1">
    <property type="entry name" value="DDRGK DOMAIN-CONTAINING PROTEIN 1"/>
    <property type="match status" value="1"/>
</dbReference>
<dbReference type="Proteomes" id="UP000284452">
    <property type="component" value="Unassembled WGS sequence"/>
</dbReference>
<dbReference type="InterPro" id="IPR015943">
    <property type="entry name" value="WD40/YVTN_repeat-like_dom_sf"/>
</dbReference>
<dbReference type="PANTHER" id="PTHR48176">
    <property type="entry name" value="DDRGK DOMAIN-CONTAINING PROTEIN 1"/>
    <property type="match status" value="1"/>
</dbReference>
<feature type="compositionally biased region" description="Basic and acidic residues" evidence="1">
    <location>
        <begin position="734"/>
        <end position="838"/>
    </location>
</feature>
<dbReference type="SMART" id="SM00320">
    <property type="entry name" value="WD40"/>
    <property type="match status" value="5"/>
</dbReference>
<evidence type="ECO:0000256" key="1">
    <source>
        <dbReference type="SAM" id="MobiDB-lite"/>
    </source>
</evidence>
<dbReference type="InterPro" id="IPR036322">
    <property type="entry name" value="WD40_repeat_dom_sf"/>
</dbReference>
<comment type="caution">
    <text evidence="2">The sequence shown here is derived from an EMBL/GenBank/DDBJ whole genome shotgun (WGS) entry which is preliminary data.</text>
</comment>